<dbReference type="GO" id="GO:0022857">
    <property type="term" value="F:transmembrane transporter activity"/>
    <property type="evidence" value="ECO:0007669"/>
    <property type="project" value="InterPro"/>
</dbReference>
<feature type="transmembrane region" description="Helical" evidence="1">
    <location>
        <begin position="81"/>
        <end position="98"/>
    </location>
</feature>
<evidence type="ECO:0000256" key="1">
    <source>
        <dbReference type="SAM" id="Phobius"/>
    </source>
</evidence>
<feature type="transmembrane region" description="Helical" evidence="1">
    <location>
        <begin position="342"/>
        <end position="363"/>
    </location>
</feature>
<feature type="transmembrane region" description="Helical" evidence="1">
    <location>
        <begin position="50"/>
        <end position="69"/>
    </location>
</feature>
<keyword evidence="1" id="KW-0472">Membrane</keyword>
<dbReference type="SUPFAM" id="SSF103473">
    <property type="entry name" value="MFS general substrate transporter"/>
    <property type="match status" value="1"/>
</dbReference>
<dbReference type="InterPro" id="IPR036259">
    <property type="entry name" value="MFS_trans_sf"/>
</dbReference>
<feature type="transmembrane region" description="Helical" evidence="1">
    <location>
        <begin position="246"/>
        <end position="265"/>
    </location>
</feature>
<feature type="domain" description="Major facilitator superfamily (MFS) profile" evidence="2">
    <location>
        <begin position="11"/>
        <end position="396"/>
    </location>
</feature>
<feature type="transmembrane region" description="Helical" evidence="1">
    <location>
        <begin position="309"/>
        <end position="330"/>
    </location>
</feature>
<feature type="transmembrane region" description="Helical" evidence="1">
    <location>
        <begin position="169"/>
        <end position="187"/>
    </location>
</feature>
<feature type="transmembrane region" description="Helical" evidence="1">
    <location>
        <begin position="369"/>
        <end position="392"/>
    </location>
</feature>
<feature type="transmembrane region" description="Helical" evidence="1">
    <location>
        <begin position="207"/>
        <end position="226"/>
    </location>
</feature>
<organism evidence="3">
    <name type="scientific">freshwater metagenome</name>
    <dbReference type="NCBI Taxonomy" id="449393"/>
    <lineage>
        <taxon>unclassified sequences</taxon>
        <taxon>metagenomes</taxon>
        <taxon>ecological metagenomes</taxon>
    </lineage>
</organism>
<feature type="transmembrane region" description="Helical" evidence="1">
    <location>
        <begin position="104"/>
        <end position="125"/>
    </location>
</feature>
<dbReference type="InterPro" id="IPR052524">
    <property type="entry name" value="MFS_Cyanate_Porter"/>
</dbReference>
<name>A0A6J6PJU3_9ZZZZ</name>
<feature type="transmembrane region" description="Helical" evidence="1">
    <location>
        <begin position="12"/>
        <end position="30"/>
    </location>
</feature>
<dbReference type="AlphaFoldDB" id="A0A6J6PJU3"/>
<dbReference type="PANTHER" id="PTHR23523">
    <property type="match status" value="1"/>
</dbReference>
<accession>A0A6J6PJU3</accession>
<dbReference type="InterPro" id="IPR020846">
    <property type="entry name" value="MFS_dom"/>
</dbReference>
<evidence type="ECO:0000259" key="2">
    <source>
        <dbReference type="PROSITE" id="PS50850"/>
    </source>
</evidence>
<evidence type="ECO:0000313" key="3">
    <source>
        <dbReference type="EMBL" id="CAB4698959.1"/>
    </source>
</evidence>
<keyword evidence="1" id="KW-0812">Transmembrane</keyword>
<reference evidence="3" key="1">
    <citation type="submission" date="2020-05" db="EMBL/GenBank/DDBJ databases">
        <authorList>
            <person name="Chiriac C."/>
            <person name="Salcher M."/>
            <person name="Ghai R."/>
            <person name="Kavagutti S V."/>
        </authorList>
    </citation>
    <scope>NUCLEOTIDE SEQUENCE</scope>
</reference>
<dbReference type="PROSITE" id="PS50850">
    <property type="entry name" value="MFS"/>
    <property type="match status" value="1"/>
</dbReference>
<proteinExistence type="predicted"/>
<sequence>MSDSAVKSQQKFILKAMPLFFVGMTLRPLTTSVGPVLPEIRADFGLSATAASLLSTLPILMFGLGAMLVPRLLHRVTPNKAVSVALIALAIGGTLRLVPSVVVLYLGTIIIGLGVAVGNVVPSIITRRDFPKNIGGVMGMIAGAISISAAVAALITYPLTEAFGSWRGALEVWAVLPLVAWAVWRFYRHEETVDETLTSPRDMRGLFHNKLAWALVLYFGFQSMNYHSMNAWLPSILRDSGIDPTIAGNQLALLVLLGFPAGLFVPPLAAKFKSQVTLCLIFVAIFAVGLVGIYVFATTGWWENGTWLWVSLLGIGLGSSFPLALTLVLLRSDSHETARDLGSFMQGGGYIISALGPLTLGLLKDLTHTWGASFIALGVALIIQMLSGIVISRPGIISGSTKN</sequence>
<dbReference type="Gene3D" id="1.20.1250.20">
    <property type="entry name" value="MFS general substrate transporter like domains"/>
    <property type="match status" value="1"/>
</dbReference>
<feature type="transmembrane region" description="Helical" evidence="1">
    <location>
        <begin position="137"/>
        <end position="157"/>
    </location>
</feature>
<keyword evidence="1" id="KW-1133">Transmembrane helix</keyword>
<dbReference type="InterPro" id="IPR011701">
    <property type="entry name" value="MFS"/>
</dbReference>
<gene>
    <name evidence="3" type="ORF">UFOPK2648_00210</name>
</gene>
<dbReference type="Pfam" id="PF07690">
    <property type="entry name" value="MFS_1"/>
    <property type="match status" value="1"/>
</dbReference>
<feature type="transmembrane region" description="Helical" evidence="1">
    <location>
        <begin position="277"/>
        <end position="297"/>
    </location>
</feature>
<dbReference type="PANTHER" id="PTHR23523:SF2">
    <property type="entry name" value="2-NITROIMIDAZOLE TRANSPORTER"/>
    <property type="match status" value="1"/>
</dbReference>
<dbReference type="EMBL" id="CAEZYC010000005">
    <property type="protein sequence ID" value="CAB4698959.1"/>
    <property type="molecule type" value="Genomic_DNA"/>
</dbReference>
<protein>
    <submittedName>
        <fullName evidence="3">Unannotated protein</fullName>
    </submittedName>
</protein>